<accession>A0A6I4WA61</accession>
<sequence length="139" mass="14561">MNDDELVAAVVRAFRAMDPVPGRVLDASRAAFGRRMVGAVVAGEVPAPEPVGMRGGEVRRVAFEAPGALVEMEVAGREVAGRLRPAVAVPVVVRRAGGDGERTRTDAGGRFAFPELARGPLSLVFELGAGTVVTSWIRV</sequence>
<evidence type="ECO:0008006" key="3">
    <source>
        <dbReference type="Google" id="ProtNLM"/>
    </source>
</evidence>
<organism evidence="1 2">
    <name type="scientific">Actinomadura rayongensis</name>
    <dbReference type="NCBI Taxonomy" id="1429076"/>
    <lineage>
        <taxon>Bacteria</taxon>
        <taxon>Bacillati</taxon>
        <taxon>Actinomycetota</taxon>
        <taxon>Actinomycetes</taxon>
        <taxon>Streptosporangiales</taxon>
        <taxon>Thermomonosporaceae</taxon>
        <taxon>Actinomadura</taxon>
    </lineage>
</organism>
<evidence type="ECO:0000313" key="2">
    <source>
        <dbReference type="Proteomes" id="UP000431901"/>
    </source>
</evidence>
<reference evidence="1 2" key="1">
    <citation type="submission" date="2019-12" db="EMBL/GenBank/DDBJ databases">
        <title>Nocardia macrotermitis sp. nov. and Nocardia aurantia sp. nov., isolated from the gut of the fungus growing-termite Macrotermes natalensis.</title>
        <authorList>
            <person name="Christine B."/>
            <person name="Rene B."/>
        </authorList>
    </citation>
    <scope>NUCLEOTIDE SEQUENCE [LARGE SCALE GENOMIC DNA]</scope>
    <source>
        <strain evidence="1 2">DSM 102126</strain>
    </source>
</reference>
<gene>
    <name evidence="1" type="ORF">GQ466_21095</name>
</gene>
<dbReference type="RefSeq" id="WP_161104708.1">
    <property type="nucleotide sequence ID" value="NZ_JBHLYI010000007.1"/>
</dbReference>
<evidence type="ECO:0000313" key="1">
    <source>
        <dbReference type="EMBL" id="MXQ66518.1"/>
    </source>
</evidence>
<dbReference type="Proteomes" id="UP000431901">
    <property type="component" value="Unassembled WGS sequence"/>
</dbReference>
<keyword evidence="2" id="KW-1185">Reference proteome</keyword>
<dbReference type="OrthoDB" id="3527070at2"/>
<proteinExistence type="predicted"/>
<comment type="caution">
    <text evidence="1">The sequence shown here is derived from an EMBL/GenBank/DDBJ whole genome shotgun (WGS) entry which is preliminary data.</text>
</comment>
<dbReference type="AlphaFoldDB" id="A0A6I4WA61"/>
<name>A0A6I4WA61_9ACTN</name>
<dbReference type="EMBL" id="WUTW01000004">
    <property type="protein sequence ID" value="MXQ66518.1"/>
    <property type="molecule type" value="Genomic_DNA"/>
</dbReference>
<protein>
    <recommendedName>
        <fullName evidence="3">Carboxypeptidase regulatory-like domain-containing protein</fullName>
    </recommendedName>
</protein>